<dbReference type="Pfam" id="PF03466">
    <property type="entry name" value="LysR_substrate"/>
    <property type="match status" value="1"/>
</dbReference>
<evidence type="ECO:0000256" key="1">
    <source>
        <dbReference type="ARBA" id="ARBA00009437"/>
    </source>
</evidence>
<dbReference type="GO" id="GO:0003700">
    <property type="term" value="F:DNA-binding transcription factor activity"/>
    <property type="evidence" value="ECO:0007669"/>
    <property type="project" value="InterPro"/>
</dbReference>
<dbReference type="FunFam" id="1.10.10.10:FF:000001">
    <property type="entry name" value="LysR family transcriptional regulator"/>
    <property type="match status" value="1"/>
</dbReference>
<name>A0A853FZX4_9BURK</name>
<dbReference type="PROSITE" id="PS50931">
    <property type="entry name" value="HTH_LYSR"/>
    <property type="match status" value="1"/>
</dbReference>
<keyword evidence="7" id="KW-1185">Reference proteome</keyword>
<organism evidence="6 7">
    <name type="scientific">Parapusillimonas granuli</name>
    <dbReference type="NCBI Taxonomy" id="380911"/>
    <lineage>
        <taxon>Bacteria</taxon>
        <taxon>Pseudomonadati</taxon>
        <taxon>Pseudomonadota</taxon>
        <taxon>Betaproteobacteria</taxon>
        <taxon>Burkholderiales</taxon>
        <taxon>Alcaligenaceae</taxon>
        <taxon>Parapusillimonas</taxon>
    </lineage>
</organism>
<keyword evidence="3" id="KW-0238">DNA-binding</keyword>
<dbReference type="GO" id="GO:0005829">
    <property type="term" value="C:cytosol"/>
    <property type="evidence" value="ECO:0007669"/>
    <property type="project" value="TreeGrafter"/>
</dbReference>
<evidence type="ECO:0000313" key="6">
    <source>
        <dbReference type="EMBL" id="NYT49192.1"/>
    </source>
</evidence>
<dbReference type="Pfam" id="PF00126">
    <property type="entry name" value="HTH_1"/>
    <property type="match status" value="1"/>
</dbReference>
<feature type="domain" description="HTH lysR-type" evidence="5">
    <location>
        <begin position="15"/>
        <end position="72"/>
    </location>
</feature>
<dbReference type="InterPro" id="IPR005119">
    <property type="entry name" value="LysR_subst-bd"/>
</dbReference>
<keyword evidence="4" id="KW-0804">Transcription</keyword>
<dbReference type="InterPro" id="IPR036390">
    <property type="entry name" value="WH_DNA-bd_sf"/>
</dbReference>
<dbReference type="SUPFAM" id="SSF46785">
    <property type="entry name" value="Winged helix' DNA-binding domain"/>
    <property type="match status" value="1"/>
</dbReference>
<dbReference type="RefSeq" id="WP_180154508.1">
    <property type="nucleotide sequence ID" value="NZ_JACCEM010000004.1"/>
</dbReference>
<dbReference type="EMBL" id="JACCEM010000004">
    <property type="protein sequence ID" value="NYT49192.1"/>
    <property type="molecule type" value="Genomic_DNA"/>
</dbReference>
<dbReference type="GO" id="GO:0003677">
    <property type="term" value="F:DNA binding"/>
    <property type="evidence" value="ECO:0007669"/>
    <property type="project" value="UniProtKB-KW"/>
</dbReference>
<evidence type="ECO:0000256" key="2">
    <source>
        <dbReference type="ARBA" id="ARBA00023015"/>
    </source>
</evidence>
<dbReference type="InterPro" id="IPR036388">
    <property type="entry name" value="WH-like_DNA-bd_sf"/>
</dbReference>
<dbReference type="Gene3D" id="3.40.190.290">
    <property type="match status" value="1"/>
</dbReference>
<reference evidence="6 7" key="1">
    <citation type="submission" date="2020-07" db="EMBL/GenBank/DDBJ databases">
        <title>Taxonomic revisions and descriptions of new bacterial species based on genomic comparisons in the high-G+C-content subgroup of the family Alcaligenaceae.</title>
        <authorList>
            <person name="Szabo A."/>
            <person name="Felfoldi T."/>
        </authorList>
    </citation>
    <scope>NUCLEOTIDE SEQUENCE [LARGE SCALE GENOMIC DNA]</scope>
    <source>
        <strain evidence="6 7">LMG 24012</strain>
    </source>
</reference>
<dbReference type="Gene3D" id="1.10.10.10">
    <property type="entry name" value="Winged helix-like DNA-binding domain superfamily/Winged helix DNA-binding domain"/>
    <property type="match status" value="1"/>
</dbReference>
<evidence type="ECO:0000256" key="4">
    <source>
        <dbReference type="ARBA" id="ARBA00023163"/>
    </source>
</evidence>
<proteinExistence type="inferred from homology"/>
<comment type="similarity">
    <text evidence="1">Belongs to the LysR transcriptional regulatory family.</text>
</comment>
<dbReference type="InterPro" id="IPR050950">
    <property type="entry name" value="HTH-type_LysR_regulators"/>
</dbReference>
<dbReference type="InterPro" id="IPR000847">
    <property type="entry name" value="LysR_HTH_N"/>
</dbReference>
<accession>A0A853FZX4</accession>
<evidence type="ECO:0000256" key="3">
    <source>
        <dbReference type="ARBA" id="ARBA00023125"/>
    </source>
</evidence>
<sequence length="352" mass="37949">MEPVHDALRRPLPNVNLKLLSAFMLVAEHKSFRLAADASFRSQSAVTTQIKQLEMQLGVTLFHRTTRQVSLTNEGRQLLESARRAMSEVELGLRRIQEAADLKRGRIFLSCSTTVASTRLAHILAVFEQDYPGVQVYINELTLSEMLDSVRRETVDFGIGPIVDAPEFDFEEILQEYLYALVPGKFMSAAGGSITLSQLCEMPLLLLSPATALRATLDDAAQRLGLTLQTKYQFSQAQTLVSMANAGLGAAILPGLVVPEQPAPNTHTLLIDMEADKALAAPSRQLRPAAAAPDAAAGHAAGPVYLTRKVGLVTLKGRSLSPAASRLTEIVRKRIGGGRHGAVGPQDAHDAG</sequence>
<dbReference type="AlphaFoldDB" id="A0A853FZX4"/>
<dbReference type="PANTHER" id="PTHR30419">
    <property type="entry name" value="HTH-TYPE TRANSCRIPTIONAL REGULATOR YBHD"/>
    <property type="match status" value="1"/>
</dbReference>
<gene>
    <name evidence="6" type="ORF">H0A72_07700</name>
</gene>
<dbReference type="PANTHER" id="PTHR30419:SF8">
    <property type="entry name" value="NITROGEN ASSIMILATION TRANSCRIPTIONAL ACTIVATOR-RELATED"/>
    <property type="match status" value="1"/>
</dbReference>
<keyword evidence="2" id="KW-0805">Transcription regulation</keyword>
<evidence type="ECO:0000259" key="5">
    <source>
        <dbReference type="PROSITE" id="PS50931"/>
    </source>
</evidence>
<comment type="caution">
    <text evidence="6">The sequence shown here is derived from an EMBL/GenBank/DDBJ whole genome shotgun (WGS) entry which is preliminary data.</text>
</comment>
<protein>
    <submittedName>
        <fullName evidence="6">LysR family transcriptional regulator</fullName>
    </submittedName>
</protein>
<dbReference type="Proteomes" id="UP000559809">
    <property type="component" value="Unassembled WGS sequence"/>
</dbReference>
<dbReference type="SUPFAM" id="SSF53850">
    <property type="entry name" value="Periplasmic binding protein-like II"/>
    <property type="match status" value="1"/>
</dbReference>
<evidence type="ECO:0000313" key="7">
    <source>
        <dbReference type="Proteomes" id="UP000559809"/>
    </source>
</evidence>